<organism evidence="5 6">
    <name type="scientific">Marinicauda salina</name>
    <dbReference type="NCBI Taxonomy" id="2135793"/>
    <lineage>
        <taxon>Bacteria</taxon>
        <taxon>Pseudomonadati</taxon>
        <taxon>Pseudomonadota</taxon>
        <taxon>Alphaproteobacteria</taxon>
        <taxon>Maricaulales</taxon>
        <taxon>Maricaulaceae</taxon>
        <taxon>Marinicauda</taxon>
    </lineage>
</organism>
<feature type="domain" description="Beta/gamma crystallin 'Greek key'" evidence="4">
    <location>
        <begin position="32"/>
        <end position="72"/>
    </location>
</feature>
<sequence>MLRLLSAALAAFIILPAVALAQAGTERHRSDGALVLYEDVGFSGRSIRIDGAAPNFQYLGFNDRVSSIRVEGGPWEVCIDADYRGACQVIDSDLPDMSRWAFNDRISSARPVRFRGRGGDEGLTLWSERGYRGRSLTLIDTVEDLSRRGFNDDARSIEIHSGEWVVCEHADFRGRCEVLRRGTSDLARYNLDRRVSSVAPLDVYRRRNQPDYGGSGYGRVDIDNGVRGARSLFFPHPEVRGRPVAACLDDYGRDCGRRAADLACRAVGYGRAAHYAVDRGYGEAYFLGSRRYGSAREGVLVDLLCVR</sequence>
<dbReference type="InterPro" id="IPR001064">
    <property type="entry name" value="Beta/gamma_crystallin"/>
</dbReference>
<evidence type="ECO:0000256" key="2">
    <source>
        <dbReference type="ARBA" id="ARBA00022737"/>
    </source>
</evidence>
<dbReference type="AlphaFoldDB" id="A0A2U2BRH5"/>
<evidence type="ECO:0000313" key="6">
    <source>
        <dbReference type="Proteomes" id="UP000245168"/>
    </source>
</evidence>
<feature type="signal peptide" evidence="3">
    <location>
        <begin position="1"/>
        <end position="21"/>
    </location>
</feature>
<proteinExistence type="inferred from homology"/>
<dbReference type="Pfam" id="PF00030">
    <property type="entry name" value="Crystall"/>
    <property type="match status" value="2"/>
</dbReference>
<feature type="chain" id="PRO_5015724697" description="Beta/gamma crystallin 'Greek key' domain-containing protein" evidence="3">
    <location>
        <begin position="22"/>
        <end position="307"/>
    </location>
</feature>
<reference evidence="6" key="1">
    <citation type="submission" date="2018-05" db="EMBL/GenBank/DDBJ databases">
        <authorList>
            <person name="Liu B.-T."/>
        </authorList>
    </citation>
    <scope>NUCLEOTIDE SEQUENCE [LARGE SCALE GENOMIC DNA]</scope>
    <source>
        <strain evidence="6">WD6-1</strain>
    </source>
</reference>
<keyword evidence="6" id="KW-1185">Reference proteome</keyword>
<comment type="caution">
    <text evidence="5">The sequence shown here is derived from an EMBL/GenBank/DDBJ whole genome shotgun (WGS) entry which is preliminary data.</text>
</comment>
<keyword evidence="3" id="KW-0732">Signal</keyword>
<dbReference type="InterPro" id="IPR050252">
    <property type="entry name" value="Beta/Gamma-Crystallin"/>
</dbReference>
<gene>
    <name evidence="5" type="ORF">DDZ18_12660</name>
</gene>
<keyword evidence="2" id="KW-0677">Repeat</keyword>
<dbReference type="OrthoDB" id="7186950at2"/>
<dbReference type="SMART" id="SM00247">
    <property type="entry name" value="XTALbg"/>
    <property type="match status" value="2"/>
</dbReference>
<feature type="domain" description="Beta/gamma crystallin 'Greek key'" evidence="4">
    <location>
        <begin position="162"/>
        <end position="202"/>
    </location>
</feature>
<dbReference type="PROSITE" id="PS50915">
    <property type="entry name" value="CRYSTALLIN_BETA_GAMMA"/>
    <property type="match status" value="2"/>
</dbReference>
<dbReference type="PANTHER" id="PTHR11818">
    <property type="entry name" value="BETA/GAMMA CRYSTALLIN"/>
    <property type="match status" value="1"/>
</dbReference>
<evidence type="ECO:0000313" key="5">
    <source>
        <dbReference type="EMBL" id="PWE16610.1"/>
    </source>
</evidence>
<evidence type="ECO:0000259" key="4">
    <source>
        <dbReference type="PROSITE" id="PS50915"/>
    </source>
</evidence>
<protein>
    <recommendedName>
        <fullName evidence="4">Beta/gamma crystallin 'Greek key' domain-containing protein</fullName>
    </recommendedName>
</protein>
<dbReference type="RefSeq" id="WP_109253765.1">
    <property type="nucleotide sequence ID" value="NZ_QEXV01000006.1"/>
</dbReference>
<evidence type="ECO:0000256" key="3">
    <source>
        <dbReference type="SAM" id="SignalP"/>
    </source>
</evidence>
<dbReference type="InterPro" id="IPR011024">
    <property type="entry name" value="G_crystallin-like"/>
</dbReference>
<dbReference type="PANTHER" id="PTHR11818:SF42">
    <property type="entry name" value="VOLTAGE-GATED HYDROGEN CHANNEL 1"/>
    <property type="match status" value="1"/>
</dbReference>
<accession>A0A2U2BRH5</accession>
<evidence type="ECO:0000256" key="1">
    <source>
        <dbReference type="ARBA" id="ARBA00009646"/>
    </source>
</evidence>
<name>A0A2U2BRH5_9PROT</name>
<dbReference type="EMBL" id="QEXV01000006">
    <property type="protein sequence ID" value="PWE16610.1"/>
    <property type="molecule type" value="Genomic_DNA"/>
</dbReference>
<comment type="similarity">
    <text evidence="1">Belongs to the beta/gamma-crystallin family.</text>
</comment>
<dbReference type="Gene3D" id="2.60.20.10">
    <property type="entry name" value="Crystallins"/>
    <property type="match status" value="2"/>
</dbReference>
<dbReference type="Proteomes" id="UP000245168">
    <property type="component" value="Unassembled WGS sequence"/>
</dbReference>
<dbReference type="SUPFAM" id="SSF49695">
    <property type="entry name" value="gamma-Crystallin-like"/>
    <property type="match status" value="1"/>
</dbReference>